<comment type="caution">
    <text evidence="2">The sequence shown here is derived from an EMBL/GenBank/DDBJ whole genome shotgun (WGS) entry which is preliminary data.</text>
</comment>
<evidence type="ECO:0000256" key="1">
    <source>
        <dbReference type="SAM" id="MobiDB-lite"/>
    </source>
</evidence>
<protein>
    <recommendedName>
        <fullName evidence="4">Ribosomal protein S7</fullName>
    </recommendedName>
</protein>
<dbReference type="EMBL" id="JAYKXP010000078">
    <property type="protein sequence ID" value="KAK7030299.1"/>
    <property type="molecule type" value="Genomic_DNA"/>
</dbReference>
<evidence type="ECO:0000313" key="2">
    <source>
        <dbReference type="EMBL" id="KAK7030299.1"/>
    </source>
</evidence>
<accession>A0AAW0BUD6</accession>
<organism evidence="2 3">
    <name type="scientific">Paramarasmius palmivorus</name>
    <dbReference type="NCBI Taxonomy" id="297713"/>
    <lineage>
        <taxon>Eukaryota</taxon>
        <taxon>Fungi</taxon>
        <taxon>Dikarya</taxon>
        <taxon>Basidiomycota</taxon>
        <taxon>Agaricomycotina</taxon>
        <taxon>Agaricomycetes</taxon>
        <taxon>Agaricomycetidae</taxon>
        <taxon>Agaricales</taxon>
        <taxon>Marasmiineae</taxon>
        <taxon>Marasmiaceae</taxon>
        <taxon>Paramarasmius</taxon>
    </lineage>
</organism>
<sequence>MKKTRHGLRSKNGQGRQRLRHEPYCLDAERRARERRKGETIIEDTIDYPQYFNNFNRNGLAVRNHLETLYDTNLDQLPTMSAKGTCRIIPAISVQYNRSHVHGRINNVISAATARYLLNAFVRMNEAGLKYPKAERNHSHVSSRRRLHRLALG</sequence>
<evidence type="ECO:0000313" key="3">
    <source>
        <dbReference type="Proteomes" id="UP001383192"/>
    </source>
</evidence>
<keyword evidence="3" id="KW-1185">Reference proteome</keyword>
<reference evidence="2 3" key="1">
    <citation type="submission" date="2024-01" db="EMBL/GenBank/DDBJ databases">
        <title>A draft genome for a cacao thread blight-causing isolate of Paramarasmius palmivorus.</title>
        <authorList>
            <person name="Baruah I.K."/>
            <person name="Bukari Y."/>
            <person name="Amoako-Attah I."/>
            <person name="Meinhardt L.W."/>
            <person name="Bailey B.A."/>
            <person name="Cohen S.P."/>
        </authorList>
    </citation>
    <scope>NUCLEOTIDE SEQUENCE [LARGE SCALE GENOMIC DNA]</scope>
    <source>
        <strain evidence="2 3">GH-12</strain>
    </source>
</reference>
<name>A0AAW0BUD6_9AGAR</name>
<proteinExistence type="predicted"/>
<dbReference type="AlphaFoldDB" id="A0AAW0BUD6"/>
<evidence type="ECO:0008006" key="4">
    <source>
        <dbReference type="Google" id="ProtNLM"/>
    </source>
</evidence>
<dbReference type="Proteomes" id="UP001383192">
    <property type="component" value="Unassembled WGS sequence"/>
</dbReference>
<feature type="region of interest" description="Disordered" evidence="1">
    <location>
        <begin position="1"/>
        <end position="22"/>
    </location>
</feature>
<gene>
    <name evidence="2" type="ORF">VNI00_014221</name>
</gene>